<proteinExistence type="predicted"/>
<feature type="region of interest" description="Disordered" evidence="2">
    <location>
        <begin position="1"/>
        <end position="27"/>
    </location>
</feature>
<protein>
    <submittedName>
        <fullName evidence="3">ATP or GTP-binding protein</fullName>
    </submittedName>
</protein>
<accession>F2RAS9</accession>
<dbReference type="eggNOG" id="COG0419">
    <property type="taxonomic scope" value="Bacteria"/>
</dbReference>
<evidence type="ECO:0000256" key="1">
    <source>
        <dbReference type="SAM" id="Coils"/>
    </source>
</evidence>
<dbReference type="EMBL" id="FR845719">
    <property type="protein sequence ID" value="CCA59148.1"/>
    <property type="molecule type" value="Genomic_DNA"/>
</dbReference>
<dbReference type="HOGENOM" id="CLU_528841_0_0_11"/>
<dbReference type="InterPro" id="IPR001387">
    <property type="entry name" value="Cro/C1-type_HTH"/>
</dbReference>
<name>F2RAS9_STRVP</name>
<evidence type="ECO:0000313" key="3">
    <source>
        <dbReference type="EMBL" id="CCA59148.1"/>
    </source>
</evidence>
<evidence type="ECO:0000256" key="2">
    <source>
        <dbReference type="SAM" id="MobiDB-lite"/>
    </source>
</evidence>
<dbReference type="Proteomes" id="UP000006854">
    <property type="component" value="Chromosome"/>
</dbReference>
<dbReference type="AlphaFoldDB" id="F2RAS9"/>
<reference evidence="3 4" key="1">
    <citation type="journal article" date="2011" name="BMC Genomics">
        <title>Genome-wide analysis of the role of GlnR in Streptomyces venezuelae provides new insights into global nitrogen regulation in actinomycetes.</title>
        <authorList>
            <person name="Pullan S.T."/>
            <person name="Bibb M.J."/>
            <person name="Merrick M."/>
        </authorList>
    </citation>
    <scope>NUCLEOTIDE SEQUENCE [LARGE SCALE GENOMIC DNA]</scope>
    <source>
        <strain evidence="3">ATCC 10712</strain>
    </source>
</reference>
<dbReference type="KEGG" id="sve:SVEN_5862"/>
<keyword evidence="4" id="KW-1185">Reference proteome</keyword>
<organism evidence="3 4">
    <name type="scientific">Streptomyces venezuelae (strain ATCC 10712 / CBS 650.69 / DSM 40230 / JCM 4526 / NBRC 13096 / PD 04745)</name>
    <dbReference type="NCBI Taxonomy" id="953739"/>
    <lineage>
        <taxon>Bacteria</taxon>
        <taxon>Bacillati</taxon>
        <taxon>Actinomycetota</taxon>
        <taxon>Actinomycetes</taxon>
        <taxon>Kitasatosporales</taxon>
        <taxon>Streptomycetaceae</taxon>
        <taxon>Streptomyces</taxon>
    </lineage>
</organism>
<sequence>MSRPPPSAPSGTLRKPQPLPVPWQRPRGRCAMTELARTQGSSSEIERGGVPEVAALGKVLTDLFKRLDIPQSQYAHRVHLDKSAVSRYLSGRRLAPQDFVDRLVREVEEHLGAPLQPEAKEALRNQRLDALRVCNPDEFQLETLRGELARSRRDAQRADRNIEALHTLLERKEAEVRHLADDLTRLRLDWGAERADLARIQDDLLREVARLREDLRDAEHLRADAERHGEELREQVLGLEEELSRRAPSAGNLPLAAFKEQLVALWEEEDFPEASRELTEAAWSRPLAETVELLDWVKETAGLTPAVAFVADVARLRPLPDVLAFAPEVAWQGRSRIQESWTTAVAARVTTRNAAVVHQGLRNAETLSDSESDRVLAEAVSRTRSDADAVGLVTAALSGSSAPPRLFRVAQTLARGRRGDHFGLRVAVGLAEAGRHDMAALVLAAALPDRPEADEVRLGVVILELTGAQIETLFDLVTWLDDTRLMTTFAVWLNHPRDTVLLDWLLRTMAQQGRLGLLDLGASRALRDAVGDWRRRSRGK</sequence>
<evidence type="ECO:0000313" key="4">
    <source>
        <dbReference type="Proteomes" id="UP000006854"/>
    </source>
</evidence>
<dbReference type="PATRIC" id="fig|953739.5.peg.1076"/>
<keyword evidence="1" id="KW-0175">Coiled coil</keyword>
<gene>
    <name evidence="3" type="ordered locus">SVEN_5862</name>
</gene>
<feature type="coiled-coil region" evidence="1">
    <location>
        <begin position="141"/>
        <end position="242"/>
    </location>
</feature>
<dbReference type="CDD" id="cd00093">
    <property type="entry name" value="HTH_XRE"/>
    <property type="match status" value="1"/>
</dbReference>